<accession>A0A498CTX0</accession>
<dbReference type="RefSeq" id="WP_121041257.1">
    <property type="nucleotide sequence ID" value="NZ_RCDC01000004.1"/>
</dbReference>
<protein>
    <recommendedName>
        <fullName evidence="3">Ammonia monooxygenase</fullName>
    </recommendedName>
</protein>
<sequence>MSFKCPGCRLYHNLPVRGAGTTWHFNGDVESPTLSPSILARGGCCYESEWHEQEKRRHLGPEHCDKHHPDEDGVSMCHTCHSFVREGQIEFLSDCTHALAGTTVPLTPVEH</sequence>
<comment type="caution">
    <text evidence="1">The sequence shown here is derived from an EMBL/GenBank/DDBJ whole genome shotgun (WGS) entry which is preliminary data.</text>
</comment>
<dbReference type="AlphaFoldDB" id="A0A498CTX0"/>
<evidence type="ECO:0000313" key="1">
    <source>
        <dbReference type="EMBL" id="RLK57445.1"/>
    </source>
</evidence>
<dbReference type="InterPro" id="IPR045384">
    <property type="entry name" value="DUF6527"/>
</dbReference>
<gene>
    <name evidence="1" type="ORF">BCL79_1851</name>
</gene>
<proteinExistence type="predicted"/>
<organism evidence="1 2">
    <name type="scientific">Stenotrophomonas rhizophila</name>
    <dbReference type="NCBI Taxonomy" id="216778"/>
    <lineage>
        <taxon>Bacteria</taxon>
        <taxon>Pseudomonadati</taxon>
        <taxon>Pseudomonadota</taxon>
        <taxon>Gammaproteobacteria</taxon>
        <taxon>Lysobacterales</taxon>
        <taxon>Lysobacteraceae</taxon>
        <taxon>Stenotrophomonas</taxon>
    </lineage>
</organism>
<dbReference type="OrthoDB" id="5196042at2"/>
<name>A0A498CTX0_9GAMM</name>
<reference evidence="1 2" key="1">
    <citation type="submission" date="2018-10" db="EMBL/GenBank/DDBJ databases">
        <title>Comparative analysis of microorganisms from saline springs in Andes Mountain Range, Colombia.</title>
        <authorList>
            <person name="Rubin E."/>
        </authorList>
    </citation>
    <scope>NUCLEOTIDE SEQUENCE [LARGE SCALE GENOMIC DNA]</scope>
    <source>
        <strain evidence="1 2">USBA GBX 843</strain>
    </source>
</reference>
<evidence type="ECO:0008006" key="3">
    <source>
        <dbReference type="Google" id="ProtNLM"/>
    </source>
</evidence>
<dbReference type="EMBL" id="RCDC01000004">
    <property type="protein sequence ID" value="RLK57445.1"/>
    <property type="molecule type" value="Genomic_DNA"/>
</dbReference>
<dbReference type="Proteomes" id="UP000274786">
    <property type="component" value="Unassembled WGS sequence"/>
</dbReference>
<evidence type="ECO:0000313" key="2">
    <source>
        <dbReference type="Proteomes" id="UP000274786"/>
    </source>
</evidence>
<dbReference type="Pfam" id="PF20137">
    <property type="entry name" value="BubE"/>
    <property type="match status" value="1"/>
</dbReference>